<dbReference type="PANTHER" id="PTHR47284">
    <property type="entry name" value="FATTY-ACID-BINDING PROTEIN 2"/>
    <property type="match status" value="1"/>
</dbReference>
<evidence type="ECO:0000313" key="6">
    <source>
        <dbReference type="Proteomes" id="UP001202479"/>
    </source>
</evidence>
<evidence type="ECO:0000259" key="4">
    <source>
        <dbReference type="Pfam" id="PF16035"/>
    </source>
</evidence>
<name>A0AAI9WWL9_9ASCO</name>
<evidence type="ECO:0000256" key="1">
    <source>
        <dbReference type="ARBA" id="ARBA00009111"/>
    </source>
</evidence>
<dbReference type="InterPro" id="IPR016087">
    <property type="entry name" value="Chalcone_isomerase"/>
</dbReference>
<sequence length="331" mass="36532">MFRTLRTKPLRGLFPAVALTSTLAAAAASYHIYNRNTFYTNDIITDFRNNGIFNLPFSSKKILLDSSIAANEVKVDDSISPFPTRIPKSSNVSQNFALLGHGVRSVTFVSFKVYGIAIYIAESDIPQAREILRSYAKAHPSPPSPAPTPSDTASSLVQSSLTESLANPVHSEEVVSLLLSHNIRFLLRLSPVRNTDFNHLKDGLIKSILAHSTIKEASEEKKQELSKGLDELRDCFGKTRGSVPKDDLLVMEQLQNGELAIAYVGHKKKKDKDGNEEKEKDKNSLIVRKMGIVHEPLVARTLLLSYLSGKKPLSDSLKKSCMDGLVEIGEK</sequence>
<accession>A0AAI9WWL9</accession>
<gene>
    <name evidence="5" type="ORF">KGF56_004335</name>
</gene>
<protein>
    <recommendedName>
        <fullName evidence="2">Altered inheritance of mitochondria protein 18, mitochondrial</fullName>
    </recommendedName>
</protein>
<proteinExistence type="inferred from homology"/>
<reference evidence="5" key="1">
    <citation type="journal article" date="2022" name="DNA Res.">
        <title>Genome analysis of five recently described species of the CUG-Ser clade uncovers Candida theae as a new hybrid lineage with pathogenic potential in the Candida parapsilosis species complex.</title>
        <authorList>
            <person name="Mixao V."/>
            <person name="Del Olmo V."/>
            <person name="Hegedusova E."/>
            <person name="Saus E."/>
            <person name="Pryszcz L."/>
            <person name="Cillingova A."/>
            <person name="Nosek J."/>
            <person name="Gabaldon T."/>
        </authorList>
    </citation>
    <scope>NUCLEOTIDE SEQUENCE</scope>
    <source>
        <strain evidence="5">CBS 10844</strain>
    </source>
</reference>
<dbReference type="InterPro" id="IPR016088">
    <property type="entry name" value="Chalcone_isomerase_3-sand"/>
</dbReference>
<dbReference type="EMBL" id="JAHUZD010000140">
    <property type="protein sequence ID" value="KAI3402874.2"/>
    <property type="molecule type" value="Genomic_DNA"/>
</dbReference>
<comment type="caution">
    <text evidence="5">The sequence shown here is derived from an EMBL/GenBank/DDBJ whole genome shotgun (WGS) entry which is preliminary data.</text>
</comment>
<evidence type="ECO:0000256" key="2">
    <source>
        <dbReference type="ARBA" id="ARBA00018755"/>
    </source>
</evidence>
<dbReference type="InterPro" id="IPR036298">
    <property type="entry name" value="Chalcone_isomerase_sf"/>
</dbReference>
<keyword evidence="6" id="KW-1185">Reference proteome</keyword>
<evidence type="ECO:0000256" key="3">
    <source>
        <dbReference type="SAM" id="MobiDB-lite"/>
    </source>
</evidence>
<evidence type="ECO:0000313" key="5">
    <source>
        <dbReference type="EMBL" id="KAI3402874.2"/>
    </source>
</evidence>
<dbReference type="Pfam" id="PF16035">
    <property type="entry name" value="Chalcone_2"/>
    <property type="match status" value="1"/>
</dbReference>
<dbReference type="Proteomes" id="UP001202479">
    <property type="component" value="Unassembled WGS sequence"/>
</dbReference>
<feature type="domain" description="Chalcone isomerase" evidence="4">
    <location>
        <begin position="95"/>
        <end position="321"/>
    </location>
</feature>
<dbReference type="AlphaFoldDB" id="A0AAI9WWL9"/>
<dbReference type="SUPFAM" id="SSF54626">
    <property type="entry name" value="Chalcone isomerase"/>
    <property type="match status" value="1"/>
</dbReference>
<organism evidence="5 6">
    <name type="scientific">Candida oxycetoniae</name>
    <dbReference type="NCBI Taxonomy" id="497107"/>
    <lineage>
        <taxon>Eukaryota</taxon>
        <taxon>Fungi</taxon>
        <taxon>Dikarya</taxon>
        <taxon>Ascomycota</taxon>
        <taxon>Saccharomycotina</taxon>
        <taxon>Pichiomycetes</taxon>
        <taxon>Debaryomycetaceae</taxon>
        <taxon>Candida/Lodderomyces clade</taxon>
        <taxon>Candida</taxon>
    </lineage>
</organism>
<dbReference type="GO" id="GO:0016872">
    <property type="term" value="F:intramolecular lyase activity"/>
    <property type="evidence" value="ECO:0007669"/>
    <property type="project" value="InterPro"/>
</dbReference>
<dbReference type="GeneID" id="73381950"/>
<comment type="similarity">
    <text evidence="1">Belongs to the AIM18/AIM46 family.</text>
</comment>
<dbReference type="RefSeq" id="XP_049178621.1">
    <property type="nucleotide sequence ID" value="XM_049325764.1"/>
</dbReference>
<feature type="region of interest" description="Disordered" evidence="3">
    <location>
        <begin position="136"/>
        <end position="157"/>
    </location>
</feature>
<dbReference type="PANTHER" id="PTHR47284:SF3">
    <property type="entry name" value="FATTY-ACID-BINDING PROTEIN 2"/>
    <property type="match status" value="1"/>
</dbReference>
<dbReference type="Gene3D" id="3.50.70.10">
    <property type="match status" value="1"/>
</dbReference>